<gene>
    <name evidence="1" type="ORF">K469DRAFT_609373</name>
</gene>
<evidence type="ECO:0000313" key="1">
    <source>
        <dbReference type="EMBL" id="KAF2175853.1"/>
    </source>
</evidence>
<sequence length="119" mass="13972">VVNIVQARKPTRVAVFLKIKSPLYFNAYNEVVQKAYSTLNIPYNESCYKLFVIQKWQQLTILVFDIFNDDYDVFTVYYKANLPVLLVDYGKRLPYVKVASPELQEHINIYVANQHNYNG</sequence>
<feature type="non-terminal residue" evidence="1">
    <location>
        <position position="1"/>
    </location>
</feature>
<dbReference type="Proteomes" id="UP000800200">
    <property type="component" value="Unassembled WGS sequence"/>
</dbReference>
<reference evidence="1" key="1">
    <citation type="journal article" date="2020" name="Stud. Mycol.">
        <title>101 Dothideomycetes genomes: a test case for predicting lifestyles and emergence of pathogens.</title>
        <authorList>
            <person name="Haridas S."/>
            <person name="Albert R."/>
            <person name="Binder M."/>
            <person name="Bloem J."/>
            <person name="Labutti K."/>
            <person name="Salamov A."/>
            <person name="Andreopoulos B."/>
            <person name="Baker S."/>
            <person name="Barry K."/>
            <person name="Bills G."/>
            <person name="Bluhm B."/>
            <person name="Cannon C."/>
            <person name="Castanera R."/>
            <person name="Culley D."/>
            <person name="Daum C."/>
            <person name="Ezra D."/>
            <person name="Gonzalez J."/>
            <person name="Henrissat B."/>
            <person name="Kuo A."/>
            <person name="Liang C."/>
            <person name="Lipzen A."/>
            <person name="Lutzoni F."/>
            <person name="Magnuson J."/>
            <person name="Mondo S."/>
            <person name="Nolan M."/>
            <person name="Ohm R."/>
            <person name="Pangilinan J."/>
            <person name="Park H.-J."/>
            <person name="Ramirez L."/>
            <person name="Alfaro M."/>
            <person name="Sun H."/>
            <person name="Tritt A."/>
            <person name="Yoshinaga Y."/>
            <person name="Zwiers L.-H."/>
            <person name="Turgeon B."/>
            <person name="Goodwin S."/>
            <person name="Spatafora J."/>
            <person name="Crous P."/>
            <person name="Grigoriev I."/>
        </authorList>
    </citation>
    <scope>NUCLEOTIDE SEQUENCE</scope>
    <source>
        <strain evidence="1">CBS 207.26</strain>
    </source>
</reference>
<proteinExistence type="predicted"/>
<accession>A0A6A6D9Y2</accession>
<organism evidence="1 2">
    <name type="scientific">Zopfia rhizophila CBS 207.26</name>
    <dbReference type="NCBI Taxonomy" id="1314779"/>
    <lineage>
        <taxon>Eukaryota</taxon>
        <taxon>Fungi</taxon>
        <taxon>Dikarya</taxon>
        <taxon>Ascomycota</taxon>
        <taxon>Pezizomycotina</taxon>
        <taxon>Dothideomycetes</taxon>
        <taxon>Dothideomycetes incertae sedis</taxon>
        <taxon>Zopfiaceae</taxon>
        <taxon>Zopfia</taxon>
    </lineage>
</organism>
<keyword evidence="2" id="KW-1185">Reference proteome</keyword>
<dbReference type="AlphaFoldDB" id="A0A6A6D9Y2"/>
<dbReference type="EMBL" id="ML994723">
    <property type="protein sequence ID" value="KAF2175853.1"/>
    <property type="molecule type" value="Genomic_DNA"/>
</dbReference>
<protein>
    <submittedName>
        <fullName evidence="1">Uncharacterized protein</fullName>
    </submittedName>
</protein>
<evidence type="ECO:0000313" key="2">
    <source>
        <dbReference type="Proteomes" id="UP000800200"/>
    </source>
</evidence>
<name>A0A6A6D9Y2_9PEZI</name>
<dbReference type="OrthoDB" id="4358740at2759"/>